<feature type="chain" id="PRO_5045228228" evidence="1">
    <location>
        <begin position="28"/>
        <end position="345"/>
    </location>
</feature>
<evidence type="ECO:0000259" key="2">
    <source>
        <dbReference type="Pfam" id="PF09084"/>
    </source>
</evidence>
<dbReference type="Gene3D" id="3.40.190.10">
    <property type="entry name" value="Periplasmic binding protein-like II"/>
    <property type="match status" value="2"/>
</dbReference>
<feature type="domain" description="SsuA/THI5-like" evidence="2">
    <location>
        <begin position="56"/>
        <end position="268"/>
    </location>
</feature>
<evidence type="ECO:0000313" key="3">
    <source>
        <dbReference type="EMBL" id="UOE44077.1"/>
    </source>
</evidence>
<dbReference type="PANTHER" id="PTHR31528:SF15">
    <property type="entry name" value="RIBOFLAVIN-BINDING PROTEIN RIBY"/>
    <property type="match status" value="1"/>
</dbReference>
<dbReference type="SUPFAM" id="SSF53850">
    <property type="entry name" value="Periplasmic binding protein-like II"/>
    <property type="match status" value="1"/>
</dbReference>
<proteinExistence type="predicted"/>
<dbReference type="InterPro" id="IPR015168">
    <property type="entry name" value="SsuA/THI5"/>
</dbReference>
<dbReference type="RefSeq" id="WP_243555606.1">
    <property type="nucleotide sequence ID" value="NZ_CP094528.1"/>
</dbReference>
<dbReference type="EMBL" id="CP094528">
    <property type="protein sequence ID" value="UOE44077.1"/>
    <property type="molecule type" value="Genomic_DNA"/>
</dbReference>
<feature type="signal peptide" evidence="1">
    <location>
        <begin position="1"/>
        <end position="27"/>
    </location>
</feature>
<dbReference type="InterPro" id="IPR027939">
    <property type="entry name" value="NMT1/THI5"/>
</dbReference>
<dbReference type="PROSITE" id="PS51257">
    <property type="entry name" value="PROKAR_LIPOPROTEIN"/>
    <property type="match status" value="1"/>
</dbReference>
<sequence>MKKSRALLGSIAAVGVAALALTGCAGATGSDASGGSGDEGGLTPVTLMLNWYPYGEHAPFYYGVEEGIFADHGIDLTIQAGQGSTKTAQAVGQGQVDFGWADTPAVLANIDKGVAIKSVGVFLQTTPSAVQVFADSGIEEPADLKGKTIAVSAGDAPTTTFPMFLDAVGLSPDDVTQQNLDAAGKIAAMLSGQVDGLIGFAHDQGPTIAAKSGKEVRYLRYSDAGLSFFSNGLVASDSTIADDPELVKALVAATSEAFAAAAEHPEDAVKAMDGKDPQMPESAVLLDQWQETIKLLSTDATEGSAPGVNATEDWEATLEVLAEAGLISGDGTVDTYFDASFAPTE</sequence>
<accession>A0ABY4BY13</accession>
<reference evidence="3 4" key="1">
    <citation type="submission" date="2022-03" db="EMBL/GenBank/DDBJ databases">
        <title>Mucilaginibacter sp. isolated from the gut of Protaetia brevitarsis seulensis larvae.</title>
        <authorList>
            <person name="Won M."/>
            <person name="Kim S.-J."/>
            <person name="Kwon S.-W."/>
        </authorList>
    </citation>
    <scope>NUCLEOTIDE SEQUENCE [LARGE SCALE GENOMIC DNA]</scope>
    <source>
        <strain evidence="3 4">CFWR-12</strain>
    </source>
</reference>
<protein>
    <submittedName>
        <fullName evidence="3">ABC transporter substrate-binding protein</fullName>
    </submittedName>
</protein>
<gene>
    <name evidence="3" type="ORF">MTO99_18280</name>
</gene>
<evidence type="ECO:0000256" key="1">
    <source>
        <dbReference type="SAM" id="SignalP"/>
    </source>
</evidence>
<organism evidence="3 4">
    <name type="scientific">Agromyces larvae</name>
    <dbReference type="NCBI Taxonomy" id="2929802"/>
    <lineage>
        <taxon>Bacteria</taxon>
        <taxon>Bacillati</taxon>
        <taxon>Actinomycetota</taxon>
        <taxon>Actinomycetes</taxon>
        <taxon>Micrococcales</taxon>
        <taxon>Microbacteriaceae</taxon>
        <taxon>Agromyces</taxon>
    </lineage>
</organism>
<evidence type="ECO:0000313" key="4">
    <source>
        <dbReference type="Proteomes" id="UP000832097"/>
    </source>
</evidence>
<name>A0ABY4BY13_9MICO</name>
<dbReference type="Proteomes" id="UP000832097">
    <property type="component" value="Chromosome"/>
</dbReference>
<keyword evidence="1" id="KW-0732">Signal</keyword>
<dbReference type="PANTHER" id="PTHR31528">
    <property type="entry name" value="4-AMINO-5-HYDROXYMETHYL-2-METHYLPYRIMIDINE PHOSPHATE SYNTHASE THI11-RELATED"/>
    <property type="match status" value="1"/>
</dbReference>
<dbReference type="Pfam" id="PF09084">
    <property type="entry name" value="NMT1"/>
    <property type="match status" value="1"/>
</dbReference>
<keyword evidence="4" id="KW-1185">Reference proteome</keyword>